<dbReference type="SUPFAM" id="SSF52540">
    <property type="entry name" value="P-loop containing nucleoside triphosphate hydrolases"/>
    <property type="match status" value="2"/>
</dbReference>
<dbReference type="KEGG" id="hmo:HM1_0448"/>
<dbReference type="InterPro" id="IPR038718">
    <property type="entry name" value="SNF2-like_sf"/>
</dbReference>
<dbReference type="Pfam" id="PF00176">
    <property type="entry name" value="SNF2-rel_dom"/>
    <property type="match status" value="1"/>
</dbReference>
<evidence type="ECO:0000256" key="1">
    <source>
        <dbReference type="ARBA" id="ARBA00022741"/>
    </source>
</evidence>
<name>B0TFG6_HELMI</name>
<dbReference type="GO" id="GO:0004386">
    <property type="term" value="F:helicase activity"/>
    <property type="evidence" value="ECO:0007669"/>
    <property type="project" value="UniProtKB-KW"/>
</dbReference>
<feature type="domain" description="Rhodanese" evidence="5">
    <location>
        <begin position="348"/>
        <end position="395"/>
    </location>
</feature>
<gene>
    <name evidence="8" type="ORF">HM1_0448</name>
</gene>
<dbReference type="eggNOG" id="COG0553">
    <property type="taxonomic scope" value="Bacteria"/>
</dbReference>
<keyword evidence="2" id="KW-0378">Hydrolase</keyword>
<dbReference type="GO" id="GO:0005524">
    <property type="term" value="F:ATP binding"/>
    <property type="evidence" value="ECO:0007669"/>
    <property type="project" value="UniProtKB-KW"/>
</dbReference>
<evidence type="ECO:0000259" key="6">
    <source>
        <dbReference type="PROSITE" id="PS51192"/>
    </source>
</evidence>
<reference evidence="8 9" key="1">
    <citation type="journal article" date="2008" name="J. Bacteriol.">
        <title>The genome of Heliobacterium modesticaldum, a phototrophic representative of the Firmicutes containing the simplest photosynthetic apparatus.</title>
        <authorList>
            <person name="Sattley W.M."/>
            <person name="Madigan M.T."/>
            <person name="Swingley W.D."/>
            <person name="Cheung P.C."/>
            <person name="Clocksin K.M."/>
            <person name="Conrad A.L."/>
            <person name="Dejesa L.C."/>
            <person name="Honchak B.M."/>
            <person name="Jung D.O."/>
            <person name="Karbach L.E."/>
            <person name="Kurdoglu A."/>
            <person name="Lahiri S."/>
            <person name="Mastrian S.D."/>
            <person name="Page L.E."/>
            <person name="Taylor H.L."/>
            <person name="Wang Z.T."/>
            <person name="Raymond J."/>
            <person name="Chen M."/>
            <person name="Blankenship R.E."/>
            <person name="Touchman J.W."/>
        </authorList>
    </citation>
    <scope>NUCLEOTIDE SEQUENCE [LARGE SCALE GENOMIC DNA]</scope>
    <source>
        <strain evidence="9">ATCC 51547 / Ice1</strain>
    </source>
</reference>
<dbReference type="CDD" id="cd18011">
    <property type="entry name" value="DEXDc_RapA"/>
    <property type="match status" value="1"/>
</dbReference>
<dbReference type="Gene3D" id="3.40.50.10810">
    <property type="entry name" value="Tandem AAA-ATPase domain"/>
    <property type="match status" value="1"/>
</dbReference>
<dbReference type="InterPro" id="IPR027417">
    <property type="entry name" value="P-loop_NTPase"/>
</dbReference>
<dbReference type="STRING" id="498761.HM1_0448"/>
<keyword evidence="1" id="KW-0547">Nucleotide-binding</keyword>
<dbReference type="EMBL" id="CP000930">
    <property type="protein sequence ID" value="ABZ83065.1"/>
    <property type="molecule type" value="Genomic_DNA"/>
</dbReference>
<dbReference type="PROSITE" id="PS50206">
    <property type="entry name" value="RHODANESE_3"/>
    <property type="match status" value="1"/>
</dbReference>
<feature type="domain" description="Helicase C-terminal" evidence="7">
    <location>
        <begin position="340"/>
        <end position="493"/>
    </location>
</feature>
<dbReference type="Gene3D" id="3.40.50.300">
    <property type="entry name" value="P-loop containing nucleotide triphosphate hydrolases"/>
    <property type="match status" value="1"/>
</dbReference>
<evidence type="ECO:0000256" key="4">
    <source>
        <dbReference type="ARBA" id="ARBA00022840"/>
    </source>
</evidence>
<dbReference type="PROSITE" id="PS51192">
    <property type="entry name" value="HELICASE_ATP_BIND_1"/>
    <property type="match status" value="1"/>
</dbReference>
<feature type="domain" description="Helicase ATP-binding" evidence="6">
    <location>
        <begin position="56"/>
        <end position="210"/>
    </location>
</feature>
<dbReference type="InterPro" id="IPR049730">
    <property type="entry name" value="SNF2/RAD54-like_C"/>
</dbReference>
<sequence>MIIVNYRKKPFKRSVTDTKTALSGSSPGRKTALGRITCLSQLAFEPLPHQIDAAWRALYPMGGRAILADEVGLGKTIEAGIFLKELQLRGQLNKTLILTPKNLTGQWASEMRNKFGFPCWVNKREYGWHWHPFVVASIDLAKRSPHADIIRQIPYDAVIIDEAHRLKNPRSSNYQFARTINSKNLLLLTATPVQNDLKELFHLVDLLRPGYFGNFADFQSAFLRGKREPKDPRELQEILSGVLIRHHRETCAVKLPKRHVHLLPIDLTEPERELYNAVIQYLRGEFRRRKKNRKSTLSLLILLREICSSSFAALGTIEQMGLEELVPLARRIRQNAKGHVVTEFLKQNREKVVIFTEYFQTMDYLSLHLQAAGIPVLVYHGGLGRWTRAMTQHQFQKSDVPVLISTESGGEGINLQFCSQVINYDLPWNPMRVEQRIGRVHRLGQSRDVHVYNLSTRGTIEEQMLRLLSEKIEMFAQTIGPIERILYSQKVEGNLEKQALEYLLDLQEEISREQKETAPAAPVPPEFQAVPAPLFFF</sequence>
<keyword evidence="3 8" id="KW-0347">Helicase</keyword>
<dbReference type="PROSITE" id="PS51194">
    <property type="entry name" value="HELICASE_CTER"/>
    <property type="match status" value="1"/>
</dbReference>
<dbReference type="InterPro" id="IPR001650">
    <property type="entry name" value="Helicase_C-like"/>
</dbReference>
<keyword evidence="4" id="KW-0067">ATP-binding</keyword>
<dbReference type="SMART" id="SM00490">
    <property type="entry name" value="HELICc"/>
    <property type="match status" value="1"/>
</dbReference>
<protein>
    <submittedName>
        <fullName evidence="8">Helicase (Snf2 family) protein</fullName>
    </submittedName>
</protein>
<evidence type="ECO:0000313" key="9">
    <source>
        <dbReference type="Proteomes" id="UP000008550"/>
    </source>
</evidence>
<dbReference type="HOGENOM" id="CLU_006041_1_0_9"/>
<evidence type="ECO:0000259" key="7">
    <source>
        <dbReference type="PROSITE" id="PS51194"/>
    </source>
</evidence>
<dbReference type="InterPro" id="IPR014001">
    <property type="entry name" value="Helicase_ATP-bd"/>
</dbReference>
<keyword evidence="9" id="KW-1185">Reference proteome</keyword>
<evidence type="ECO:0000256" key="2">
    <source>
        <dbReference type="ARBA" id="ARBA00022801"/>
    </source>
</evidence>
<dbReference type="InterPro" id="IPR057342">
    <property type="entry name" value="DEXDc_RapA"/>
</dbReference>
<evidence type="ECO:0000313" key="8">
    <source>
        <dbReference type="EMBL" id="ABZ83065.1"/>
    </source>
</evidence>
<dbReference type="Pfam" id="PF00271">
    <property type="entry name" value="Helicase_C"/>
    <property type="match status" value="1"/>
</dbReference>
<dbReference type="CDD" id="cd18793">
    <property type="entry name" value="SF2_C_SNF"/>
    <property type="match status" value="1"/>
</dbReference>
<dbReference type="InterPro" id="IPR001763">
    <property type="entry name" value="Rhodanese-like_dom"/>
</dbReference>
<dbReference type="GO" id="GO:0016787">
    <property type="term" value="F:hydrolase activity"/>
    <property type="evidence" value="ECO:0007669"/>
    <property type="project" value="UniProtKB-KW"/>
</dbReference>
<dbReference type="Proteomes" id="UP000008550">
    <property type="component" value="Chromosome"/>
</dbReference>
<dbReference type="AlphaFoldDB" id="B0TFG6"/>
<dbReference type="PANTHER" id="PTHR10799">
    <property type="entry name" value="SNF2/RAD54 HELICASE FAMILY"/>
    <property type="match status" value="1"/>
</dbReference>
<accession>B0TFG6</accession>
<evidence type="ECO:0000256" key="3">
    <source>
        <dbReference type="ARBA" id="ARBA00022806"/>
    </source>
</evidence>
<organism evidence="8 9">
    <name type="scientific">Heliobacterium modesticaldum (strain ATCC 51547 / Ice1)</name>
    <dbReference type="NCBI Taxonomy" id="498761"/>
    <lineage>
        <taxon>Bacteria</taxon>
        <taxon>Bacillati</taxon>
        <taxon>Bacillota</taxon>
        <taxon>Clostridia</taxon>
        <taxon>Eubacteriales</taxon>
        <taxon>Heliobacteriaceae</taxon>
        <taxon>Heliomicrobium</taxon>
    </lineage>
</organism>
<evidence type="ECO:0000259" key="5">
    <source>
        <dbReference type="PROSITE" id="PS50206"/>
    </source>
</evidence>
<dbReference type="SMART" id="SM00487">
    <property type="entry name" value="DEXDc"/>
    <property type="match status" value="1"/>
</dbReference>
<proteinExistence type="predicted"/>
<dbReference type="InterPro" id="IPR000330">
    <property type="entry name" value="SNF2_N"/>
</dbReference>